<dbReference type="Proteomes" id="UP000772181">
    <property type="component" value="Unassembled WGS sequence"/>
</dbReference>
<accession>A0A933GPR2</accession>
<reference evidence="1" key="1">
    <citation type="submission" date="2020-07" db="EMBL/GenBank/DDBJ databases">
        <title>Huge and variable diversity of episymbiotic CPR bacteria and DPANN archaea in groundwater ecosystems.</title>
        <authorList>
            <person name="He C.Y."/>
            <person name="Keren R."/>
            <person name="Whittaker M."/>
            <person name="Farag I.F."/>
            <person name="Doudna J."/>
            <person name="Cate J.H.D."/>
            <person name="Banfield J.F."/>
        </authorList>
    </citation>
    <scope>NUCLEOTIDE SEQUENCE</scope>
    <source>
        <strain evidence="1">NC_groundwater_1482_Ag_S-0.65um_47_24</strain>
    </source>
</reference>
<name>A0A933GPR2_UNCTE</name>
<dbReference type="EMBL" id="JACQWF010000412">
    <property type="protein sequence ID" value="MBI4596589.1"/>
    <property type="molecule type" value="Genomic_DNA"/>
</dbReference>
<organism evidence="1 2">
    <name type="scientific">Tectimicrobiota bacterium</name>
    <dbReference type="NCBI Taxonomy" id="2528274"/>
    <lineage>
        <taxon>Bacteria</taxon>
        <taxon>Pseudomonadati</taxon>
        <taxon>Nitrospinota/Tectimicrobiota group</taxon>
        <taxon>Candidatus Tectimicrobiota</taxon>
    </lineage>
</organism>
<dbReference type="AlphaFoldDB" id="A0A933GPR2"/>
<protein>
    <submittedName>
        <fullName evidence="1">Uncharacterized protein</fullName>
    </submittedName>
</protein>
<evidence type="ECO:0000313" key="2">
    <source>
        <dbReference type="Proteomes" id="UP000772181"/>
    </source>
</evidence>
<comment type="caution">
    <text evidence="1">The sequence shown here is derived from an EMBL/GenBank/DDBJ whole genome shotgun (WGS) entry which is preliminary data.</text>
</comment>
<evidence type="ECO:0000313" key="1">
    <source>
        <dbReference type="EMBL" id="MBI4596589.1"/>
    </source>
</evidence>
<gene>
    <name evidence="1" type="ORF">HY730_09495</name>
</gene>
<sequence>MNNEFVKQFSENINFFYTCFDRVIIRGYIKRLFWEGGLVLFLRALGFKKLTNGVMRIFTDQLNGHIKKEAERSGIPILWWPSVDGGKNGAKLAYVEKHYVKDCQPRGNFVYCIITDTETAMSFASRELKTRRGRSYRQVYKCKKLVKHYYIYFHDQYLGGPCYLLRN</sequence>
<proteinExistence type="predicted"/>